<comment type="subcellular location">
    <subcellularLocation>
        <location evidence="1">Cell membrane</location>
        <topology evidence="1">Multi-pass membrane protein</topology>
    </subcellularLocation>
</comment>
<evidence type="ECO:0000256" key="2">
    <source>
        <dbReference type="ARBA" id="ARBA00022692"/>
    </source>
</evidence>
<feature type="transmembrane region" description="Helical" evidence="5">
    <location>
        <begin position="50"/>
        <end position="68"/>
    </location>
</feature>
<dbReference type="Proteomes" id="UP001180840">
    <property type="component" value="Unassembled WGS sequence"/>
</dbReference>
<feature type="transmembrane region" description="Helical" evidence="5">
    <location>
        <begin position="262"/>
        <end position="280"/>
    </location>
</feature>
<evidence type="ECO:0000256" key="3">
    <source>
        <dbReference type="ARBA" id="ARBA00022989"/>
    </source>
</evidence>
<keyword evidence="9" id="KW-1185">Reference proteome</keyword>
<dbReference type="PROSITE" id="PS50893">
    <property type="entry name" value="ABC_TRANSPORTER_2"/>
    <property type="match status" value="1"/>
</dbReference>
<keyword evidence="8" id="KW-0067">ATP-binding</keyword>
<proteinExistence type="predicted"/>
<dbReference type="Pfam" id="PF00005">
    <property type="entry name" value="ABC_tran"/>
    <property type="match status" value="1"/>
</dbReference>
<evidence type="ECO:0000256" key="4">
    <source>
        <dbReference type="ARBA" id="ARBA00023136"/>
    </source>
</evidence>
<dbReference type="PANTHER" id="PTHR43394:SF1">
    <property type="entry name" value="ATP-BINDING CASSETTE SUB-FAMILY B MEMBER 10, MITOCHONDRIAL"/>
    <property type="match status" value="1"/>
</dbReference>
<feature type="transmembrane region" description="Helical" evidence="5">
    <location>
        <begin position="126"/>
        <end position="144"/>
    </location>
</feature>
<dbReference type="RefSeq" id="WP_290197669.1">
    <property type="nucleotide sequence ID" value="NZ_CP047654.1"/>
</dbReference>
<feature type="transmembrane region" description="Helical" evidence="5">
    <location>
        <begin position="150"/>
        <end position="171"/>
    </location>
</feature>
<feature type="domain" description="ABC transporter" evidence="6">
    <location>
        <begin position="226"/>
        <end position="489"/>
    </location>
</feature>
<sequence length="489" mass="51097">MLWRALTGYRAAFLVTLLGLAVDAGTGVLAGWAIGKSADWVFADGSLRDAVVPAVALALIYGLSWLAAQTTETLVDVAAGRTIHVLRLTLLGRLVSGVTPRSSGEILNTVDADSTQLGMIRYLLDWPLYMVGYLLGSLIVVWPISPWLSLSVLAATLLTVSSAFATARPIARVARRRREAESASIAIATDAAQGSRVIKGLGATDVTRARFDDAAGAALAVMLRDARVSALLNAVRQTVPALATATIIALAGWLAMTGRVSVGQFLTVTVVVPPALISFGQSLGMVTDFWARGLTAAGRIRALSDSIIAPEAATGDPPTLRPGLTVWSATTAAGLREAERRIAALAAGDDVLAPPHRVNVFEGTLADNVAARAPRSRAHLHASLDAAACEDILVRLRDGGADDWGLPTTAIGESGLNLSGGQRQRVALARALAADPEVLILDEPTTGLDAVTADEVARRVAALRAGRTTVVVSTSRPWRSAAERVEELS</sequence>
<gene>
    <name evidence="8" type="ORF">J2S39_000341</name>
</gene>
<dbReference type="PANTHER" id="PTHR43394">
    <property type="entry name" value="ATP-DEPENDENT PERMEASE MDL1, MITOCHONDRIAL"/>
    <property type="match status" value="1"/>
</dbReference>
<keyword evidence="4 5" id="KW-0472">Membrane</keyword>
<evidence type="ECO:0000259" key="7">
    <source>
        <dbReference type="PROSITE" id="PS50929"/>
    </source>
</evidence>
<dbReference type="PROSITE" id="PS00211">
    <property type="entry name" value="ABC_TRANSPORTER_1"/>
    <property type="match status" value="1"/>
</dbReference>
<evidence type="ECO:0000256" key="5">
    <source>
        <dbReference type="SAM" id="Phobius"/>
    </source>
</evidence>
<dbReference type="InterPro" id="IPR036640">
    <property type="entry name" value="ABC1_TM_sf"/>
</dbReference>
<dbReference type="InterPro" id="IPR003439">
    <property type="entry name" value="ABC_transporter-like_ATP-bd"/>
</dbReference>
<dbReference type="Gene3D" id="1.20.1560.10">
    <property type="entry name" value="ABC transporter type 1, transmembrane domain"/>
    <property type="match status" value="1"/>
</dbReference>
<evidence type="ECO:0000313" key="9">
    <source>
        <dbReference type="Proteomes" id="UP001180840"/>
    </source>
</evidence>
<evidence type="ECO:0000313" key="8">
    <source>
        <dbReference type="EMBL" id="MDR7328665.1"/>
    </source>
</evidence>
<dbReference type="GO" id="GO:0005524">
    <property type="term" value="F:ATP binding"/>
    <property type="evidence" value="ECO:0007669"/>
    <property type="project" value="UniProtKB-KW"/>
</dbReference>
<dbReference type="InterPro" id="IPR027417">
    <property type="entry name" value="P-loop_NTPase"/>
</dbReference>
<feature type="transmembrane region" description="Helical" evidence="5">
    <location>
        <begin position="239"/>
        <end position="256"/>
    </location>
</feature>
<name>A0ABU1ZUQ8_9CORY</name>
<comment type="caution">
    <text evidence="8">The sequence shown here is derived from an EMBL/GenBank/DDBJ whole genome shotgun (WGS) entry which is preliminary data.</text>
</comment>
<dbReference type="InterPro" id="IPR039421">
    <property type="entry name" value="Type_1_exporter"/>
</dbReference>
<dbReference type="EMBL" id="JAVDXZ010000001">
    <property type="protein sequence ID" value="MDR7328665.1"/>
    <property type="molecule type" value="Genomic_DNA"/>
</dbReference>
<dbReference type="InterPro" id="IPR011527">
    <property type="entry name" value="ABC1_TM_dom"/>
</dbReference>
<evidence type="ECO:0000256" key="1">
    <source>
        <dbReference type="ARBA" id="ARBA00004651"/>
    </source>
</evidence>
<protein>
    <submittedName>
        <fullName evidence="8">ABC transport system ATP-binding protein</fullName>
    </submittedName>
</protein>
<dbReference type="SUPFAM" id="SSF90123">
    <property type="entry name" value="ABC transporter transmembrane region"/>
    <property type="match status" value="1"/>
</dbReference>
<accession>A0ABU1ZUQ8</accession>
<keyword evidence="8" id="KW-0547">Nucleotide-binding</keyword>
<dbReference type="PROSITE" id="PS50929">
    <property type="entry name" value="ABC_TM1F"/>
    <property type="match status" value="1"/>
</dbReference>
<dbReference type="InterPro" id="IPR017871">
    <property type="entry name" value="ABC_transporter-like_CS"/>
</dbReference>
<feature type="domain" description="ABC transmembrane type-1" evidence="7">
    <location>
        <begin position="14"/>
        <end position="289"/>
    </location>
</feature>
<reference evidence="8" key="1">
    <citation type="submission" date="2023-07" db="EMBL/GenBank/DDBJ databases">
        <title>Sequencing the genomes of 1000 actinobacteria strains.</title>
        <authorList>
            <person name="Klenk H.-P."/>
        </authorList>
    </citation>
    <scope>NUCLEOTIDE SEQUENCE</scope>
    <source>
        <strain evidence="8">DSM 107476</strain>
    </source>
</reference>
<keyword evidence="2 5" id="KW-0812">Transmembrane</keyword>
<keyword evidence="3 5" id="KW-1133">Transmembrane helix</keyword>
<dbReference type="Gene3D" id="3.40.50.300">
    <property type="entry name" value="P-loop containing nucleotide triphosphate hydrolases"/>
    <property type="match status" value="1"/>
</dbReference>
<dbReference type="SUPFAM" id="SSF52540">
    <property type="entry name" value="P-loop containing nucleoside triphosphate hydrolases"/>
    <property type="match status" value="1"/>
</dbReference>
<evidence type="ECO:0000259" key="6">
    <source>
        <dbReference type="PROSITE" id="PS50893"/>
    </source>
</evidence>
<dbReference type="Pfam" id="PF00664">
    <property type="entry name" value="ABC_membrane"/>
    <property type="match status" value="1"/>
</dbReference>
<organism evidence="8 9">
    <name type="scientific">Corynebacterium guangdongense</name>
    <dbReference type="NCBI Taxonomy" id="1783348"/>
    <lineage>
        <taxon>Bacteria</taxon>
        <taxon>Bacillati</taxon>
        <taxon>Actinomycetota</taxon>
        <taxon>Actinomycetes</taxon>
        <taxon>Mycobacteriales</taxon>
        <taxon>Corynebacteriaceae</taxon>
        <taxon>Corynebacterium</taxon>
    </lineage>
</organism>